<evidence type="ECO:0000256" key="7">
    <source>
        <dbReference type="ARBA" id="ARBA00023002"/>
    </source>
</evidence>
<dbReference type="InterPro" id="IPR002016">
    <property type="entry name" value="Haem_peroxidase"/>
</dbReference>
<dbReference type="EMBL" id="JBAMMX010000023">
    <property type="protein sequence ID" value="KAK6917574.1"/>
    <property type="molecule type" value="Genomic_DNA"/>
</dbReference>
<dbReference type="EC" id="1.11.1.7" evidence="2"/>
<comment type="cofactor">
    <cofactor evidence="9">
        <name>Ca(2+)</name>
        <dbReference type="ChEBI" id="CHEBI:29108"/>
    </cofactor>
    <text evidence="9">Binds 2 calcium ions per subunit.</text>
</comment>
<evidence type="ECO:0000256" key="10">
    <source>
        <dbReference type="PROSITE-ProRule" id="PRU00708"/>
    </source>
</evidence>
<dbReference type="GO" id="GO:0140825">
    <property type="term" value="F:lactoperoxidase activity"/>
    <property type="evidence" value="ECO:0007669"/>
    <property type="project" value="UniProtKB-EC"/>
</dbReference>
<dbReference type="GO" id="GO:0003723">
    <property type="term" value="F:RNA binding"/>
    <property type="evidence" value="ECO:0007669"/>
    <property type="project" value="InterPro"/>
</dbReference>
<dbReference type="Pfam" id="PF01535">
    <property type="entry name" value="PPR"/>
    <property type="match status" value="4"/>
</dbReference>
<evidence type="ECO:0000256" key="5">
    <source>
        <dbReference type="ARBA" id="ARBA00022723"/>
    </source>
</evidence>
<keyword evidence="3" id="KW-0575">Peroxidase</keyword>
<reference evidence="13 14" key="1">
    <citation type="submission" date="2023-12" db="EMBL/GenBank/DDBJ databases">
        <title>A high-quality genome assembly for Dillenia turbinata (Dilleniales).</title>
        <authorList>
            <person name="Chanderbali A."/>
        </authorList>
    </citation>
    <scope>NUCLEOTIDE SEQUENCE [LARGE SCALE GENOMIC DNA]</scope>
    <source>
        <strain evidence="13">LSX21</strain>
        <tissue evidence="13">Leaf</tissue>
    </source>
</reference>
<feature type="binding site" evidence="9">
    <location>
        <position position="489"/>
    </location>
    <ligand>
        <name>Ca(2+)</name>
        <dbReference type="ChEBI" id="CHEBI:29108"/>
        <label>2</label>
    </ligand>
</feature>
<dbReference type="GO" id="GO:0046872">
    <property type="term" value="F:metal ion binding"/>
    <property type="evidence" value="ECO:0007669"/>
    <property type="project" value="UniProtKB-KW"/>
</dbReference>
<feature type="repeat" description="PPR" evidence="10">
    <location>
        <begin position="186"/>
        <end position="216"/>
    </location>
</feature>
<feature type="binding site" description="axial binding residue" evidence="9">
    <location>
        <position position="427"/>
    </location>
    <ligand>
        <name>heme b</name>
        <dbReference type="ChEBI" id="CHEBI:60344"/>
    </ligand>
    <ligandPart>
        <name>Fe</name>
        <dbReference type="ChEBI" id="CHEBI:18248"/>
    </ligandPart>
</feature>
<dbReference type="NCBIfam" id="TIGR00756">
    <property type="entry name" value="PPR"/>
    <property type="match status" value="1"/>
</dbReference>
<keyword evidence="5 9" id="KW-0479">Metal-binding</keyword>
<dbReference type="PROSITE" id="PS51375">
    <property type="entry name" value="PPR"/>
    <property type="match status" value="2"/>
</dbReference>
<dbReference type="InterPro" id="IPR046960">
    <property type="entry name" value="PPR_At4g14850-like_plant"/>
</dbReference>
<sequence length="566" mass="62779">MKDFNGFDLVAYNCFTPANVERGSLDKARTLFDEMPEKNEVSWTAIILGLMRKGGLRKQFAISGLVQNGPSLKALKIFLRMLASGFMPNYVTLTSVVRACGALGDIGLGMSILGLIVKVGFGNHVSVLNSLISLNLRLGEVDLARKIFDQMEEREVVSWTAILNMHVEPGNLRETRRIFYMMAERNEVSWSAMIARYNRSGRGEEALKLFCQMLGGLKPNISCISAIFGKLARREDLELGMRVHGYVMKIGSETNIFVSSSVIDLYCKCAEAEDGRKVLDLNFGEKWHGLEFNGWRVLSKSQNGRSTGSVSTNPRKELLLEHYNCCADWWSIVLTGRRDSKISYFNEDTNHIPRPTDNVTQFLGAFAQRGFNARETVALRSQHWEDGVRSYKGALQFLCNRQPGSQYPSGPAELNAEAMPRSGSGAHNIGRIGCRVIRVCFNISGTGNPDPSIPAVLLNEMRGGDAQIRISAVPAKSNNNSISNGEKFDAHFYKNLLKGRGLIFSDQQLTASPTTSRIVRAYASDDGGEQAFRRDFARAMIKLSNLNVLTGDEGEIRLSCSLPRNT</sequence>
<evidence type="ECO:0000313" key="13">
    <source>
        <dbReference type="EMBL" id="KAK6917574.1"/>
    </source>
</evidence>
<dbReference type="AlphaFoldDB" id="A0AAN8UNS8"/>
<evidence type="ECO:0000256" key="9">
    <source>
        <dbReference type="PIRSR" id="PIRSR600823-3"/>
    </source>
</evidence>
<comment type="cofactor">
    <cofactor evidence="9">
        <name>heme b</name>
        <dbReference type="ChEBI" id="CHEBI:60344"/>
    </cofactor>
    <text evidence="9">Binds 1 heme b (iron(II)-protoporphyrin IX) group per subunit.</text>
</comment>
<keyword evidence="14" id="KW-1185">Reference proteome</keyword>
<evidence type="ECO:0000256" key="3">
    <source>
        <dbReference type="ARBA" id="ARBA00022559"/>
    </source>
</evidence>
<dbReference type="PROSITE" id="PS50873">
    <property type="entry name" value="PEROXIDASE_4"/>
    <property type="match status" value="1"/>
</dbReference>
<gene>
    <name evidence="13" type="ORF">RJ641_018325</name>
</gene>
<dbReference type="Proteomes" id="UP001370490">
    <property type="component" value="Unassembled WGS sequence"/>
</dbReference>
<protein>
    <recommendedName>
        <fullName evidence="2">peroxidase</fullName>
        <ecNumber evidence="2">1.11.1.7</ecNumber>
    </recommendedName>
</protein>
<dbReference type="SUPFAM" id="SSF48113">
    <property type="entry name" value="Heme-dependent peroxidases"/>
    <property type="match status" value="1"/>
</dbReference>
<evidence type="ECO:0000256" key="8">
    <source>
        <dbReference type="ARBA" id="ARBA00023004"/>
    </source>
</evidence>
<evidence type="ECO:0000256" key="1">
    <source>
        <dbReference type="ARBA" id="ARBA00000189"/>
    </source>
</evidence>
<evidence type="ECO:0000256" key="11">
    <source>
        <dbReference type="RuleBase" id="RU004241"/>
    </source>
</evidence>
<dbReference type="PRINTS" id="PR00461">
    <property type="entry name" value="PLPEROXIDASE"/>
</dbReference>
<comment type="similarity">
    <text evidence="11">Belongs to the peroxidase family.</text>
</comment>
<keyword evidence="7" id="KW-0560">Oxidoreductase</keyword>
<evidence type="ECO:0000313" key="14">
    <source>
        <dbReference type="Proteomes" id="UP001370490"/>
    </source>
</evidence>
<evidence type="ECO:0000256" key="6">
    <source>
        <dbReference type="ARBA" id="ARBA00022737"/>
    </source>
</evidence>
<dbReference type="PANTHER" id="PTHR47926">
    <property type="entry name" value="PENTATRICOPEPTIDE REPEAT-CONTAINING PROTEIN"/>
    <property type="match status" value="1"/>
</dbReference>
<dbReference type="InterPro" id="IPR011990">
    <property type="entry name" value="TPR-like_helical_dom_sf"/>
</dbReference>
<comment type="catalytic activity">
    <reaction evidence="1">
        <text>2 a phenolic donor + H2O2 = 2 a phenolic radical donor + 2 H2O</text>
        <dbReference type="Rhea" id="RHEA:56136"/>
        <dbReference type="ChEBI" id="CHEBI:15377"/>
        <dbReference type="ChEBI" id="CHEBI:16240"/>
        <dbReference type="ChEBI" id="CHEBI:139520"/>
        <dbReference type="ChEBI" id="CHEBI:139521"/>
        <dbReference type="EC" id="1.11.1.7"/>
    </reaction>
</comment>
<dbReference type="InterPro" id="IPR000823">
    <property type="entry name" value="Peroxidase_pln"/>
</dbReference>
<dbReference type="Gene3D" id="1.25.40.10">
    <property type="entry name" value="Tetratricopeptide repeat domain"/>
    <property type="match status" value="2"/>
</dbReference>
<feature type="repeat" description="PPR" evidence="10">
    <location>
        <begin position="124"/>
        <end position="158"/>
    </location>
</feature>
<evidence type="ECO:0000256" key="4">
    <source>
        <dbReference type="ARBA" id="ARBA00022617"/>
    </source>
</evidence>
<dbReference type="InterPro" id="IPR002885">
    <property type="entry name" value="PPR_rpt"/>
</dbReference>
<proteinExistence type="inferred from homology"/>
<dbReference type="GO" id="GO:0009451">
    <property type="term" value="P:RNA modification"/>
    <property type="evidence" value="ECO:0007669"/>
    <property type="project" value="InterPro"/>
</dbReference>
<keyword evidence="8 9" id="KW-0408">Iron</keyword>
<accession>A0AAN8UNS8</accession>
<evidence type="ECO:0000259" key="12">
    <source>
        <dbReference type="PROSITE" id="PS50873"/>
    </source>
</evidence>
<organism evidence="13 14">
    <name type="scientific">Dillenia turbinata</name>
    <dbReference type="NCBI Taxonomy" id="194707"/>
    <lineage>
        <taxon>Eukaryota</taxon>
        <taxon>Viridiplantae</taxon>
        <taxon>Streptophyta</taxon>
        <taxon>Embryophyta</taxon>
        <taxon>Tracheophyta</taxon>
        <taxon>Spermatophyta</taxon>
        <taxon>Magnoliopsida</taxon>
        <taxon>eudicotyledons</taxon>
        <taxon>Gunneridae</taxon>
        <taxon>Pentapetalae</taxon>
        <taxon>Dilleniales</taxon>
        <taxon>Dilleniaceae</taxon>
        <taxon>Dillenia</taxon>
    </lineage>
</organism>
<keyword evidence="6" id="KW-0677">Repeat</keyword>
<dbReference type="Pfam" id="PF00141">
    <property type="entry name" value="peroxidase"/>
    <property type="match status" value="1"/>
</dbReference>
<dbReference type="InterPro" id="IPR010255">
    <property type="entry name" value="Haem_peroxidase_sf"/>
</dbReference>
<keyword evidence="4" id="KW-0349">Heme</keyword>
<dbReference type="GO" id="GO:0006979">
    <property type="term" value="P:response to oxidative stress"/>
    <property type="evidence" value="ECO:0007669"/>
    <property type="project" value="InterPro"/>
</dbReference>
<name>A0AAN8UNS8_9MAGN</name>
<feature type="domain" description="Plant heme peroxidase family profile" evidence="12">
    <location>
        <begin position="310"/>
        <end position="564"/>
    </location>
</feature>
<dbReference type="Gene3D" id="1.10.420.10">
    <property type="entry name" value="Peroxidase, domain 2"/>
    <property type="match status" value="1"/>
</dbReference>
<keyword evidence="9" id="KW-0106">Calcium</keyword>
<comment type="caution">
    <text evidence="13">The sequence shown here is derived from an EMBL/GenBank/DDBJ whole genome shotgun (WGS) entry which is preliminary data.</text>
</comment>
<dbReference type="GO" id="GO:0020037">
    <property type="term" value="F:heme binding"/>
    <property type="evidence" value="ECO:0007669"/>
    <property type="project" value="InterPro"/>
</dbReference>
<evidence type="ECO:0000256" key="2">
    <source>
        <dbReference type="ARBA" id="ARBA00012313"/>
    </source>
</evidence>